<evidence type="ECO:0000256" key="4">
    <source>
        <dbReference type="ARBA" id="ARBA00022475"/>
    </source>
</evidence>
<evidence type="ECO:0000256" key="6">
    <source>
        <dbReference type="ARBA" id="ARBA00022989"/>
    </source>
</evidence>
<feature type="transmembrane region" description="Helical" evidence="8">
    <location>
        <begin position="116"/>
        <end position="144"/>
    </location>
</feature>
<dbReference type="AlphaFoldDB" id="A0A2M6WWH9"/>
<evidence type="ECO:0000256" key="2">
    <source>
        <dbReference type="ARBA" id="ARBA00007783"/>
    </source>
</evidence>
<comment type="subcellular location">
    <subcellularLocation>
        <location evidence="1">Cell inner membrane</location>
        <topology evidence="1">Multi-pass membrane protein</topology>
    </subcellularLocation>
</comment>
<protein>
    <submittedName>
        <fullName evidence="10">Phosphate ABC transporter permease</fullName>
    </submittedName>
</protein>
<reference evidence="11" key="1">
    <citation type="submission" date="2017-09" db="EMBL/GenBank/DDBJ databases">
        <title>Depth-based differentiation of microbial function through sediment-hosted aquifers and enrichment of novel symbionts in the deep terrestrial subsurface.</title>
        <authorList>
            <person name="Probst A.J."/>
            <person name="Ladd B."/>
            <person name="Jarett J.K."/>
            <person name="Geller-Mcgrath D.E."/>
            <person name="Sieber C.M.K."/>
            <person name="Emerson J.B."/>
            <person name="Anantharaman K."/>
            <person name="Thomas B.C."/>
            <person name="Malmstrom R."/>
            <person name="Stieglmeier M."/>
            <person name="Klingl A."/>
            <person name="Woyke T."/>
            <person name="Ryan C.M."/>
            <person name="Banfield J.F."/>
        </authorList>
    </citation>
    <scope>NUCLEOTIDE SEQUENCE [LARGE SCALE GENOMIC DNA]</scope>
</reference>
<feature type="transmembrane region" description="Helical" evidence="8">
    <location>
        <begin position="150"/>
        <end position="175"/>
    </location>
</feature>
<keyword evidence="7 8" id="KW-0472">Membrane</keyword>
<feature type="transmembrane region" description="Helical" evidence="8">
    <location>
        <begin position="214"/>
        <end position="232"/>
    </location>
</feature>
<dbReference type="InterPro" id="IPR013525">
    <property type="entry name" value="ABC2_TM"/>
</dbReference>
<feature type="non-terminal residue" evidence="10">
    <location>
        <position position="240"/>
    </location>
</feature>
<dbReference type="Proteomes" id="UP000228596">
    <property type="component" value="Unassembled WGS sequence"/>
</dbReference>
<dbReference type="GO" id="GO:0140359">
    <property type="term" value="F:ABC-type transporter activity"/>
    <property type="evidence" value="ECO:0007669"/>
    <property type="project" value="InterPro"/>
</dbReference>
<dbReference type="InterPro" id="IPR000412">
    <property type="entry name" value="ABC_2_transport"/>
</dbReference>
<dbReference type="GO" id="GO:0043190">
    <property type="term" value="C:ATP-binding cassette (ABC) transporter complex"/>
    <property type="evidence" value="ECO:0007669"/>
    <property type="project" value="InterPro"/>
</dbReference>
<dbReference type="PANTHER" id="PTHR30413:SF8">
    <property type="entry name" value="TRANSPORT PERMEASE PROTEIN"/>
    <property type="match status" value="1"/>
</dbReference>
<keyword evidence="3" id="KW-0813">Transport</keyword>
<evidence type="ECO:0000259" key="9">
    <source>
        <dbReference type="Pfam" id="PF01061"/>
    </source>
</evidence>
<accession>A0A2M6WWH9</accession>
<gene>
    <name evidence="10" type="ORF">COT77_02950</name>
</gene>
<proteinExistence type="inferred from homology"/>
<dbReference type="PIRSF" id="PIRSF006648">
    <property type="entry name" value="DrrB"/>
    <property type="match status" value="1"/>
</dbReference>
<dbReference type="PANTHER" id="PTHR30413">
    <property type="entry name" value="INNER MEMBRANE TRANSPORT PERMEASE"/>
    <property type="match status" value="1"/>
</dbReference>
<evidence type="ECO:0000256" key="3">
    <source>
        <dbReference type="ARBA" id="ARBA00022448"/>
    </source>
</evidence>
<comment type="caution">
    <text evidence="10">The sequence shown here is derived from an EMBL/GenBank/DDBJ whole genome shotgun (WGS) entry which is preliminary data.</text>
</comment>
<feature type="transmembrane region" description="Helical" evidence="8">
    <location>
        <begin position="76"/>
        <end position="95"/>
    </location>
</feature>
<feature type="transmembrane region" description="Helical" evidence="8">
    <location>
        <begin position="42"/>
        <end position="64"/>
    </location>
</feature>
<dbReference type="GO" id="GO:0015920">
    <property type="term" value="P:lipopolysaccharide transport"/>
    <property type="evidence" value="ECO:0007669"/>
    <property type="project" value="TreeGrafter"/>
</dbReference>
<dbReference type="EMBL" id="PEZV01000031">
    <property type="protein sequence ID" value="PIT97163.1"/>
    <property type="molecule type" value="Genomic_DNA"/>
</dbReference>
<evidence type="ECO:0000256" key="7">
    <source>
        <dbReference type="ARBA" id="ARBA00023136"/>
    </source>
</evidence>
<feature type="domain" description="ABC-2 type transporter transmembrane" evidence="9">
    <location>
        <begin position="26"/>
        <end position="232"/>
    </location>
</feature>
<feature type="transmembrane region" description="Helical" evidence="8">
    <location>
        <begin position="187"/>
        <end position="208"/>
    </location>
</feature>
<organism evidence="10 11">
    <name type="scientific">Candidatus Berkelbacteria bacterium CG10_big_fil_rev_8_21_14_0_10_41_12</name>
    <dbReference type="NCBI Taxonomy" id="1974513"/>
    <lineage>
        <taxon>Bacteria</taxon>
        <taxon>Candidatus Berkelbacteria</taxon>
    </lineage>
</organism>
<keyword evidence="6 8" id="KW-1133">Transmembrane helix</keyword>
<evidence type="ECO:0000313" key="10">
    <source>
        <dbReference type="EMBL" id="PIT97163.1"/>
    </source>
</evidence>
<sequence>MRYEITPPKGLVNINLSEIWRYRDLLYILVWRDIKVRYKQTVVGVVWAIFQPLLTMIIFSVLFGRLAKLPSEGVPYPVFVYTGLLLWNYFSSSLANSSESLISNDAIIKKVYFPRILLPGSTVVTPAVDFVISFIIFLALMFYYHFTPSAVGLLLIPVLLLITMISSLGLGLFLSSLNIKYRDVRHILPFFIQILMYITPVIYPVSIIPANFQWIAYLNPMSGVITLARSLLLHTSSVDW</sequence>
<keyword evidence="4" id="KW-1003">Cell membrane</keyword>
<dbReference type="PRINTS" id="PR00164">
    <property type="entry name" value="ABC2TRNSPORT"/>
</dbReference>
<keyword evidence="5 8" id="KW-0812">Transmembrane</keyword>
<evidence type="ECO:0000256" key="5">
    <source>
        <dbReference type="ARBA" id="ARBA00022692"/>
    </source>
</evidence>
<evidence type="ECO:0000256" key="1">
    <source>
        <dbReference type="ARBA" id="ARBA00004429"/>
    </source>
</evidence>
<dbReference type="Pfam" id="PF01061">
    <property type="entry name" value="ABC2_membrane"/>
    <property type="match status" value="1"/>
</dbReference>
<name>A0A2M6WWH9_9BACT</name>
<evidence type="ECO:0000256" key="8">
    <source>
        <dbReference type="SAM" id="Phobius"/>
    </source>
</evidence>
<evidence type="ECO:0000313" key="11">
    <source>
        <dbReference type="Proteomes" id="UP000228596"/>
    </source>
</evidence>
<comment type="similarity">
    <text evidence="2">Belongs to the ABC-2 integral membrane protein family.</text>
</comment>